<dbReference type="EMBL" id="FOZG01000002">
    <property type="protein sequence ID" value="SFR96447.1"/>
    <property type="molecule type" value="Genomic_DNA"/>
</dbReference>
<evidence type="ECO:0000313" key="3">
    <source>
        <dbReference type="EMBL" id="SFR96447.1"/>
    </source>
</evidence>
<feature type="transmembrane region" description="Helical" evidence="1">
    <location>
        <begin position="406"/>
        <end position="427"/>
    </location>
</feature>
<keyword evidence="4" id="KW-1185">Reference proteome</keyword>
<dbReference type="RefSeq" id="WP_093314176.1">
    <property type="nucleotide sequence ID" value="NZ_FOZG01000002.1"/>
</dbReference>
<evidence type="ECO:0008006" key="5">
    <source>
        <dbReference type="Google" id="ProtNLM"/>
    </source>
</evidence>
<reference evidence="3 4" key="1">
    <citation type="submission" date="2016-10" db="EMBL/GenBank/DDBJ databases">
        <authorList>
            <person name="de Groot N.N."/>
        </authorList>
    </citation>
    <scope>NUCLEOTIDE SEQUENCE [LARGE SCALE GENOMIC DNA]</scope>
    <source>
        <strain evidence="3 4">S5-249</strain>
    </source>
</reference>
<gene>
    <name evidence="3" type="ORF">SAMN05192580_2006</name>
</gene>
<feature type="signal peptide" evidence="2">
    <location>
        <begin position="1"/>
        <end position="20"/>
    </location>
</feature>
<proteinExistence type="predicted"/>
<keyword evidence="1" id="KW-0812">Transmembrane</keyword>
<keyword evidence="1" id="KW-1133">Transmembrane helix</keyword>
<dbReference type="Pfam" id="PF13163">
    <property type="entry name" value="DUF3999"/>
    <property type="match status" value="1"/>
</dbReference>
<evidence type="ECO:0000313" key="4">
    <source>
        <dbReference type="Proteomes" id="UP000198824"/>
    </source>
</evidence>
<organism evidence="3 4">
    <name type="scientific">Sphingomonas jatrophae</name>
    <dbReference type="NCBI Taxonomy" id="1166337"/>
    <lineage>
        <taxon>Bacteria</taxon>
        <taxon>Pseudomonadati</taxon>
        <taxon>Pseudomonadota</taxon>
        <taxon>Alphaproteobacteria</taxon>
        <taxon>Sphingomonadales</taxon>
        <taxon>Sphingomonadaceae</taxon>
        <taxon>Sphingomonas</taxon>
    </lineage>
</organism>
<feature type="chain" id="PRO_5011607589" description="DUF3999 domain-containing protein" evidence="2">
    <location>
        <begin position="21"/>
        <end position="437"/>
    </location>
</feature>
<evidence type="ECO:0000256" key="2">
    <source>
        <dbReference type="SAM" id="SignalP"/>
    </source>
</evidence>
<keyword evidence="2" id="KW-0732">Signal</keyword>
<dbReference type="OrthoDB" id="7507682at2"/>
<dbReference type="STRING" id="1166337.SAMN05192580_2006"/>
<sequence>MILIRRIAASLAAFAALVGAAPPFGDDPARYALRLPVELSPGGGVQRLDLPGAVLAAAKTTDLSDVRIFDADGRAMPTARADVAAALRRDTLRPMPILAPADTLRVTGMALRLDASGRPRLAALAGTPGEAGAPTVAAYLFDARAVAGDAVRLVLDADLPAGQAITFTVEASADLARWREVGQTVIYRAPGDTPAEAVLPLAGAAIERDYLRVSWQAGTRLLAPVAIRSASLLSRASGGVQATVVDAALPALAANGSIDVAVPFATPIAWVDVRPTAGEALVPVRILARDDGEQPWRVLGAGVSGASAPIMLNGAATTMLRIEATSAAFRAAPALRIGFTPRALLFLAAGRPPYTLAVGQPNAADTYLPAATLAGQGVAPREARLSAPPARLSLSPPASSGNGRKLLLWAVLLAATAALGAMAWAVWRKQPAAPPQD</sequence>
<dbReference type="AlphaFoldDB" id="A0A1I6KZ34"/>
<dbReference type="InterPro" id="IPR025060">
    <property type="entry name" value="DUF3999"/>
</dbReference>
<accession>A0A1I6KZ34</accession>
<keyword evidence="1" id="KW-0472">Membrane</keyword>
<dbReference type="Proteomes" id="UP000198824">
    <property type="component" value="Unassembled WGS sequence"/>
</dbReference>
<evidence type="ECO:0000256" key="1">
    <source>
        <dbReference type="SAM" id="Phobius"/>
    </source>
</evidence>
<protein>
    <recommendedName>
        <fullName evidence="5">DUF3999 domain-containing protein</fullName>
    </recommendedName>
</protein>
<name>A0A1I6KZ34_9SPHN</name>